<feature type="region of interest" description="Disordered" evidence="1">
    <location>
        <begin position="1"/>
        <end position="32"/>
    </location>
</feature>
<dbReference type="Proteomes" id="UP000275078">
    <property type="component" value="Unassembled WGS sequence"/>
</dbReference>
<proteinExistence type="predicted"/>
<reference evidence="2 3" key="1">
    <citation type="journal article" date="2018" name="Nat. Ecol. Evol.">
        <title>Pezizomycetes genomes reveal the molecular basis of ectomycorrhizal truffle lifestyle.</title>
        <authorList>
            <person name="Murat C."/>
            <person name="Payen T."/>
            <person name="Noel B."/>
            <person name="Kuo A."/>
            <person name="Morin E."/>
            <person name="Chen J."/>
            <person name="Kohler A."/>
            <person name="Krizsan K."/>
            <person name="Balestrini R."/>
            <person name="Da Silva C."/>
            <person name="Montanini B."/>
            <person name="Hainaut M."/>
            <person name="Levati E."/>
            <person name="Barry K.W."/>
            <person name="Belfiori B."/>
            <person name="Cichocki N."/>
            <person name="Clum A."/>
            <person name="Dockter R.B."/>
            <person name="Fauchery L."/>
            <person name="Guy J."/>
            <person name="Iotti M."/>
            <person name="Le Tacon F."/>
            <person name="Lindquist E.A."/>
            <person name="Lipzen A."/>
            <person name="Malagnac F."/>
            <person name="Mello A."/>
            <person name="Molinier V."/>
            <person name="Miyauchi S."/>
            <person name="Poulain J."/>
            <person name="Riccioni C."/>
            <person name="Rubini A."/>
            <person name="Sitrit Y."/>
            <person name="Splivallo R."/>
            <person name="Traeger S."/>
            <person name="Wang M."/>
            <person name="Zifcakova L."/>
            <person name="Wipf D."/>
            <person name="Zambonelli A."/>
            <person name="Paolocci F."/>
            <person name="Nowrousian M."/>
            <person name="Ottonello S."/>
            <person name="Baldrian P."/>
            <person name="Spatafora J.W."/>
            <person name="Henrissat B."/>
            <person name="Nagy L.G."/>
            <person name="Aury J.M."/>
            <person name="Wincker P."/>
            <person name="Grigoriev I.V."/>
            <person name="Bonfante P."/>
            <person name="Martin F.M."/>
        </authorList>
    </citation>
    <scope>NUCLEOTIDE SEQUENCE [LARGE SCALE GENOMIC DNA]</scope>
    <source>
        <strain evidence="2 3">RN42</strain>
    </source>
</reference>
<evidence type="ECO:0000256" key="1">
    <source>
        <dbReference type="SAM" id="MobiDB-lite"/>
    </source>
</evidence>
<name>A0A3N4IHT0_ASCIM</name>
<gene>
    <name evidence="2" type="ORF">BJ508DRAFT_413360</name>
</gene>
<evidence type="ECO:0000313" key="2">
    <source>
        <dbReference type="EMBL" id="RPA83700.1"/>
    </source>
</evidence>
<dbReference type="EMBL" id="ML119663">
    <property type="protein sequence ID" value="RPA83700.1"/>
    <property type="molecule type" value="Genomic_DNA"/>
</dbReference>
<accession>A0A3N4IHT0</accession>
<evidence type="ECO:0000313" key="3">
    <source>
        <dbReference type="Proteomes" id="UP000275078"/>
    </source>
</evidence>
<sequence>MASSEPSSGAAVHEPHAAPASPSPSNSGQDEIIPFPDDFPADILLHIASFLTLGELVLFSNTSHHHRNFLELSLLSRFREDFTRTSTFNYLEEPYGWRARLDGGKSIAIYQGLEKEPSDYRRPWNLVLVDFLYTHLLITGYEGEESMERKVQIVFGQNAKQFGGKDKGGLFALKFLYDYMQRTNKVEYTTRSYTHETNMYSGLWRMRQKLGKEFDKRETEMMRVLMNAASEPVDYLDEALDEDLLERIVEAGNLSAMKVLVERNEVNLSTMTEIYDTDFPCLMELALRCALMKNIPDFGRRFEFARTLAEWFPEALDCCRFNNDSQALVIRFKQMVKDEKIRLPLAAHIPEVTMMIASHLEFEDLRNMANCSKRMRRTLKPMLLQKWFENYKSECTRSSIVAEAQDPGWRGKIPGKYIKKEEEYGTEGPGSSVRWAHWLIWFLVVSCYEGVESVVRNMKEAVRHAFSGDGEDAESGGLYATNVLIALNNLQSEHIEDRTPGSPLEWRYRKLLRNTEIGYQYRQFEACLVKQLIEFSVNTEKKRRNFAFALVQDIVPNLFDRENLRFVKTLIDVGFARVESPMERLHERGLRHDQYLPKAKRVSELRKGRHFAYIEALLSIFPTLISDGAVFDRKVEDNYITVDLPSFVCKLAYDWLMRPEASGGFPWVPPNRYAAETVEDDGKGKWREVVRSLLKKLHSLGFNFNRALKFCLADFICDEDEWMTYERIPNGMGEMALWMIKDFGADPNVILPQDQDQWMKWSPLHPTGTGKLEKEMFYTFLNSDYQGYNTADEERATPALQIVINIVDWSSSEEDSAGWYELLEALLKRRPQCLDHGDWDEVVDIVEKERAKNSSPGLVRIFDEAVARRAELANTVA</sequence>
<evidence type="ECO:0008006" key="4">
    <source>
        <dbReference type="Google" id="ProtNLM"/>
    </source>
</evidence>
<organism evidence="2 3">
    <name type="scientific">Ascobolus immersus RN42</name>
    <dbReference type="NCBI Taxonomy" id="1160509"/>
    <lineage>
        <taxon>Eukaryota</taxon>
        <taxon>Fungi</taxon>
        <taxon>Dikarya</taxon>
        <taxon>Ascomycota</taxon>
        <taxon>Pezizomycotina</taxon>
        <taxon>Pezizomycetes</taxon>
        <taxon>Pezizales</taxon>
        <taxon>Ascobolaceae</taxon>
        <taxon>Ascobolus</taxon>
    </lineage>
</organism>
<protein>
    <recommendedName>
        <fullName evidence="4">F-box domain-containing protein</fullName>
    </recommendedName>
</protein>
<keyword evidence="3" id="KW-1185">Reference proteome</keyword>
<dbReference type="AlphaFoldDB" id="A0A3N4IHT0"/>